<dbReference type="RefSeq" id="WP_188374759.1">
    <property type="nucleotide sequence ID" value="NZ_BMDQ01000003.1"/>
</dbReference>
<keyword evidence="2" id="KW-1185">Reference proteome</keyword>
<dbReference type="PANTHER" id="PTHR30292">
    <property type="entry name" value="UNCHARACTERIZED PROTEIN YBGL-RELATED"/>
    <property type="match status" value="1"/>
</dbReference>
<name>A0ABQ2C186_9FLAO</name>
<dbReference type="NCBIfam" id="NF003814">
    <property type="entry name" value="PRK05406.1-3"/>
    <property type="match status" value="1"/>
</dbReference>
<dbReference type="Pfam" id="PF03746">
    <property type="entry name" value="LamB_YcsF"/>
    <property type="match status" value="1"/>
</dbReference>
<accession>A0ABQ2C186</accession>
<dbReference type="SUPFAM" id="SSF88713">
    <property type="entry name" value="Glycoside hydrolase/deacetylase"/>
    <property type="match status" value="1"/>
</dbReference>
<reference evidence="2" key="1">
    <citation type="journal article" date="2019" name="Int. J. Syst. Evol. Microbiol.">
        <title>The Global Catalogue of Microorganisms (GCM) 10K type strain sequencing project: providing services to taxonomists for standard genome sequencing and annotation.</title>
        <authorList>
            <consortium name="The Broad Institute Genomics Platform"/>
            <consortium name="The Broad Institute Genome Sequencing Center for Infectious Disease"/>
            <person name="Wu L."/>
            <person name="Ma J."/>
        </authorList>
    </citation>
    <scope>NUCLEOTIDE SEQUENCE [LARGE SCALE GENOMIC DNA]</scope>
    <source>
        <strain evidence="2">CCM 8681</strain>
    </source>
</reference>
<organism evidence="1 2">
    <name type="scientific">Winogradskyella haliclonae</name>
    <dbReference type="NCBI Taxonomy" id="2048558"/>
    <lineage>
        <taxon>Bacteria</taxon>
        <taxon>Pseudomonadati</taxon>
        <taxon>Bacteroidota</taxon>
        <taxon>Flavobacteriia</taxon>
        <taxon>Flavobacteriales</taxon>
        <taxon>Flavobacteriaceae</taxon>
        <taxon>Winogradskyella</taxon>
    </lineage>
</organism>
<dbReference type="CDD" id="cd10801">
    <property type="entry name" value="LamB_YcsF_like_1"/>
    <property type="match status" value="1"/>
</dbReference>
<protein>
    <submittedName>
        <fullName evidence="1">LamB/YcsF family protein</fullName>
    </submittedName>
</protein>
<sequence>MSSNLKIDINADVGEGIGNEASLMPYLSSCNIACGGHAGDFDTMKSVVKLAKAHQVKIGAHPSFPDKLNFGRVDMKLSSETLFDSLKSQIEDLANVLKSESIEMHHIKPHGALYNLAAKDSEIAKVILKVLKSFPSSVKLYAPYKSVISQLAKHENIEVVFEGFADRNYNEDLSLVSRQKNEALITKKEAVFEHVFKMISEQKVIAINGVEVELFVDTICVHGDTKNAQDILEYLHHNLEHNSIRIV</sequence>
<gene>
    <name evidence="1" type="ORF">GCM10011444_21410</name>
</gene>
<dbReference type="Gene3D" id="3.20.20.370">
    <property type="entry name" value="Glycoside hydrolase/deacetylase"/>
    <property type="match status" value="1"/>
</dbReference>
<dbReference type="InterPro" id="IPR011330">
    <property type="entry name" value="Glyco_hydro/deAcase_b/a-brl"/>
</dbReference>
<evidence type="ECO:0000313" key="2">
    <source>
        <dbReference type="Proteomes" id="UP000624701"/>
    </source>
</evidence>
<evidence type="ECO:0000313" key="1">
    <source>
        <dbReference type="EMBL" id="GGI57832.1"/>
    </source>
</evidence>
<dbReference type="PANTHER" id="PTHR30292:SF0">
    <property type="entry name" value="5-OXOPROLINASE SUBUNIT A"/>
    <property type="match status" value="1"/>
</dbReference>
<dbReference type="NCBIfam" id="NF003816">
    <property type="entry name" value="PRK05406.1-5"/>
    <property type="match status" value="1"/>
</dbReference>
<dbReference type="InterPro" id="IPR005501">
    <property type="entry name" value="LamB/YcsF/PxpA-like"/>
</dbReference>
<dbReference type="EMBL" id="BMDQ01000003">
    <property type="protein sequence ID" value="GGI57832.1"/>
    <property type="molecule type" value="Genomic_DNA"/>
</dbReference>
<dbReference type="Proteomes" id="UP000624701">
    <property type="component" value="Unassembled WGS sequence"/>
</dbReference>
<comment type="caution">
    <text evidence="1">The sequence shown here is derived from an EMBL/GenBank/DDBJ whole genome shotgun (WGS) entry which is preliminary data.</text>
</comment>
<proteinExistence type="predicted"/>